<evidence type="ECO:0000256" key="7">
    <source>
        <dbReference type="ARBA" id="ARBA00022741"/>
    </source>
</evidence>
<evidence type="ECO:0000256" key="4">
    <source>
        <dbReference type="ARBA" id="ARBA00022553"/>
    </source>
</evidence>
<evidence type="ECO:0000256" key="3">
    <source>
        <dbReference type="ARBA" id="ARBA00012438"/>
    </source>
</evidence>
<evidence type="ECO:0000256" key="10">
    <source>
        <dbReference type="ARBA" id="ARBA00022989"/>
    </source>
</evidence>
<dbReference type="AlphaFoldDB" id="A0A9D7HKF0"/>
<dbReference type="PROSITE" id="PS50885">
    <property type="entry name" value="HAMP"/>
    <property type="match status" value="1"/>
</dbReference>
<dbReference type="Pfam" id="PF02518">
    <property type="entry name" value="HATPase_c"/>
    <property type="match status" value="1"/>
</dbReference>
<dbReference type="PROSITE" id="PS50109">
    <property type="entry name" value="HIS_KIN"/>
    <property type="match status" value="1"/>
</dbReference>
<dbReference type="SUPFAM" id="SSF55874">
    <property type="entry name" value="ATPase domain of HSP90 chaperone/DNA topoisomerase II/histidine kinase"/>
    <property type="match status" value="1"/>
</dbReference>
<keyword evidence="8 16" id="KW-0418">Kinase</keyword>
<dbReference type="SMART" id="SM00388">
    <property type="entry name" value="HisKA"/>
    <property type="match status" value="1"/>
</dbReference>
<keyword evidence="12 13" id="KW-0472">Membrane</keyword>
<keyword evidence="4" id="KW-0597">Phosphoprotein</keyword>
<keyword evidence="11" id="KW-0902">Two-component regulatory system</keyword>
<sequence>MPRALNWLILRVLLLTLLVVAICGGVAVTISYRSALHEADELLDAQMAQTAQTLLALTARRAAEESTEGETIASDTGAPRHKYQPKLMFQLWHRDANGASLMLRSPNAPAEMLPGGRQAGFVTDDWEGRRWRFYSQAEPAQSVLAIVGQDFAIREELAVETARHGLVPFVAGLPVLALLLFLAIRAACAPVRRLADDLAARDPDNLQPVEIGNVAREIEPVTDALNRLFVRLESTLENERRFTADAAHELRTPLAALIAQLQVAQMADSDTKRCSVLSKCERGARRMSHLVEQMLTLARLDAGPAAPAREPLDLQVEAVAVCADLGPAAVAGRLALSLDAVGSLPLLGQAELLRVMLRNLIDNAIRYTPAGGRIDVSLTREGDWVVGVVQDDGPGVPEAQLALLGQRFRRFGSPEVEGVGLGLSIARRIVALHGGQIDFSNVAASHGLRVTLRLPAPIAAAS</sequence>
<dbReference type="CDD" id="cd00082">
    <property type="entry name" value="HisKA"/>
    <property type="match status" value="1"/>
</dbReference>
<dbReference type="InterPro" id="IPR036890">
    <property type="entry name" value="HATPase_C_sf"/>
</dbReference>
<reference evidence="16" key="1">
    <citation type="submission" date="2020-10" db="EMBL/GenBank/DDBJ databases">
        <title>Connecting structure to function with the recovery of over 1000 high-quality activated sludge metagenome-assembled genomes encoding full-length rRNA genes using long-read sequencing.</title>
        <authorList>
            <person name="Singleton C.M."/>
            <person name="Petriglieri F."/>
            <person name="Kristensen J.M."/>
            <person name="Kirkegaard R.H."/>
            <person name="Michaelsen T.Y."/>
            <person name="Andersen M.H."/>
            <person name="Karst S.M."/>
            <person name="Dueholm M.S."/>
            <person name="Nielsen P.H."/>
            <person name="Albertsen M."/>
        </authorList>
    </citation>
    <scope>NUCLEOTIDE SEQUENCE</scope>
    <source>
        <strain evidence="16">Bjer_18-Q3-R1-45_BAT3C.347</strain>
    </source>
</reference>
<keyword evidence="6 13" id="KW-0812">Transmembrane</keyword>
<comment type="subcellular location">
    <subcellularLocation>
        <location evidence="2">Membrane</location>
        <topology evidence="2">Multi-pass membrane protein</topology>
    </subcellularLocation>
</comment>
<dbReference type="InterPro" id="IPR005467">
    <property type="entry name" value="His_kinase_dom"/>
</dbReference>
<dbReference type="InterPro" id="IPR004358">
    <property type="entry name" value="Sig_transdc_His_kin-like_C"/>
</dbReference>
<feature type="transmembrane region" description="Helical" evidence="13">
    <location>
        <begin position="12"/>
        <end position="32"/>
    </location>
</feature>
<proteinExistence type="predicted"/>
<evidence type="ECO:0000256" key="6">
    <source>
        <dbReference type="ARBA" id="ARBA00022692"/>
    </source>
</evidence>
<evidence type="ECO:0000256" key="2">
    <source>
        <dbReference type="ARBA" id="ARBA00004141"/>
    </source>
</evidence>
<dbReference type="Pfam" id="PF00512">
    <property type="entry name" value="HisKA"/>
    <property type="match status" value="1"/>
</dbReference>
<evidence type="ECO:0000256" key="11">
    <source>
        <dbReference type="ARBA" id="ARBA00023012"/>
    </source>
</evidence>
<evidence type="ECO:0000256" key="9">
    <source>
        <dbReference type="ARBA" id="ARBA00022840"/>
    </source>
</evidence>
<organism evidence="16 17">
    <name type="scientific">Candidatus Methylophosphatis roskildensis</name>
    <dbReference type="NCBI Taxonomy" id="2899263"/>
    <lineage>
        <taxon>Bacteria</taxon>
        <taxon>Pseudomonadati</taxon>
        <taxon>Pseudomonadota</taxon>
        <taxon>Betaproteobacteria</taxon>
        <taxon>Nitrosomonadales</taxon>
        <taxon>Sterolibacteriaceae</taxon>
        <taxon>Candidatus Methylophosphatis</taxon>
    </lineage>
</organism>
<evidence type="ECO:0000256" key="5">
    <source>
        <dbReference type="ARBA" id="ARBA00022679"/>
    </source>
</evidence>
<dbReference type="GO" id="GO:0000155">
    <property type="term" value="F:phosphorelay sensor kinase activity"/>
    <property type="evidence" value="ECO:0007669"/>
    <property type="project" value="InterPro"/>
</dbReference>
<dbReference type="GO" id="GO:0005524">
    <property type="term" value="F:ATP binding"/>
    <property type="evidence" value="ECO:0007669"/>
    <property type="project" value="UniProtKB-KW"/>
</dbReference>
<evidence type="ECO:0000256" key="1">
    <source>
        <dbReference type="ARBA" id="ARBA00000085"/>
    </source>
</evidence>
<name>A0A9D7HKF0_9PROT</name>
<dbReference type="InterPro" id="IPR003661">
    <property type="entry name" value="HisK_dim/P_dom"/>
</dbReference>
<evidence type="ECO:0000256" key="8">
    <source>
        <dbReference type="ARBA" id="ARBA00022777"/>
    </source>
</evidence>
<keyword evidence="7" id="KW-0547">Nucleotide-binding</keyword>
<keyword evidence="10 13" id="KW-1133">Transmembrane helix</keyword>
<dbReference type="Proteomes" id="UP000807785">
    <property type="component" value="Unassembled WGS sequence"/>
</dbReference>
<dbReference type="InterPro" id="IPR003594">
    <property type="entry name" value="HATPase_dom"/>
</dbReference>
<dbReference type="CDD" id="cd00075">
    <property type="entry name" value="HATPase"/>
    <property type="match status" value="1"/>
</dbReference>
<dbReference type="InterPro" id="IPR036097">
    <property type="entry name" value="HisK_dim/P_sf"/>
</dbReference>
<evidence type="ECO:0000259" key="15">
    <source>
        <dbReference type="PROSITE" id="PS50885"/>
    </source>
</evidence>
<feature type="domain" description="HAMP" evidence="15">
    <location>
        <begin position="185"/>
        <end position="237"/>
    </location>
</feature>
<dbReference type="GO" id="GO:0005886">
    <property type="term" value="C:plasma membrane"/>
    <property type="evidence" value="ECO:0007669"/>
    <property type="project" value="TreeGrafter"/>
</dbReference>
<evidence type="ECO:0000259" key="14">
    <source>
        <dbReference type="PROSITE" id="PS50109"/>
    </source>
</evidence>
<dbReference type="Pfam" id="PF08521">
    <property type="entry name" value="2CSK_N"/>
    <property type="match status" value="1"/>
</dbReference>
<feature type="domain" description="Histidine kinase" evidence="14">
    <location>
        <begin position="245"/>
        <end position="458"/>
    </location>
</feature>
<keyword evidence="9" id="KW-0067">ATP-binding</keyword>
<dbReference type="SMART" id="SM00387">
    <property type="entry name" value="HATPase_c"/>
    <property type="match status" value="1"/>
</dbReference>
<dbReference type="Gene3D" id="3.30.565.10">
    <property type="entry name" value="Histidine kinase-like ATPase, C-terminal domain"/>
    <property type="match status" value="1"/>
</dbReference>
<keyword evidence="5" id="KW-0808">Transferase</keyword>
<dbReference type="InterPro" id="IPR003660">
    <property type="entry name" value="HAMP_dom"/>
</dbReference>
<comment type="caution">
    <text evidence="16">The sequence shown here is derived from an EMBL/GenBank/DDBJ whole genome shotgun (WGS) entry which is preliminary data.</text>
</comment>
<dbReference type="PANTHER" id="PTHR45436:SF14">
    <property type="entry name" value="SENSOR PROTEIN QSEC"/>
    <property type="match status" value="1"/>
</dbReference>
<dbReference type="PANTHER" id="PTHR45436">
    <property type="entry name" value="SENSOR HISTIDINE KINASE YKOH"/>
    <property type="match status" value="1"/>
</dbReference>
<evidence type="ECO:0000256" key="13">
    <source>
        <dbReference type="SAM" id="Phobius"/>
    </source>
</evidence>
<dbReference type="Gene3D" id="1.10.287.130">
    <property type="match status" value="1"/>
</dbReference>
<accession>A0A9D7HKF0</accession>
<gene>
    <name evidence="16" type="ORF">IPH26_02375</name>
</gene>
<dbReference type="InterPro" id="IPR013727">
    <property type="entry name" value="2CSK_N"/>
</dbReference>
<dbReference type="PRINTS" id="PR00344">
    <property type="entry name" value="BCTRLSENSOR"/>
</dbReference>
<dbReference type="EC" id="2.7.13.3" evidence="3"/>
<dbReference type="SUPFAM" id="SSF47384">
    <property type="entry name" value="Homodimeric domain of signal transducing histidine kinase"/>
    <property type="match status" value="1"/>
</dbReference>
<evidence type="ECO:0000256" key="12">
    <source>
        <dbReference type="ARBA" id="ARBA00023136"/>
    </source>
</evidence>
<protein>
    <recommendedName>
        <fullName evidence="3">histidine kinase</fullName>
        <ecNumber evidence="3">2.7.13.3</ecNumber>
    </recommendedName>
</protein>
<dbReference type="EMBL" id="JADJEV010000001">
    <property type="protein sequence ID" value="MBK6971844.1"/>
    <property type="molecule type" value="Genomic_DNA"/>
</dbReference>
<evidence type="ECO:0000313" key="16">
    <source>
        <dbReference type="EMBL" id="MBK6971844.1"/>
    </source>
</evidence>
<evidence type="ECO:0000313" key="17">
    <source>
        <dbReference type="Proteomes" id="UP000807785"/>
    </source>
</evidence>
<dbReference type="InterPro" id="IPR050428">
    <property type="entry name" value="TCS_sensor_his_kinase"/>
</dbReference>
<comment type="catalytic activity">
    <reaction evidence="1">
        <text>ATP + protein L-histidine = ADP + protein N-phospho-L-histidine.</text>
        <dbReference type="EC" id="2.7.13.3"/>
    </reaction>
</comment>